<protein>
    <submittedName>
        <fullName evidence="1">Uncharacterized protein</fullName>
    </submittedName>
</protein>
<dbReference type="Gene3D" id="3.30.420.10">
    <property type="entry name" value="Ribonuclease H-like superfamily/Ribonuclease H"/>
    <property type="match status" value="1"/>
</dbReference>
<evidence type="ECO:0000313" key="2">
    <source>
        <dbReference type="Proteomes" id="UP001148838"/>
    </source>
</evidence>
<accession>A0ABQ8TX38</accession>
<comment type="caution">
    <text evidence="1">The sequence shown here is derived from an EMBL/GenBank/DDBJ whole genome shotgun (WGS) entry which is preliminary data.</text>
</comment>
<dbReference type="InterPro" id="IPR036397">
    <property type="entry name" value="RNaseH_sf"/>
</dbReference>
<name>A0ABQ8TX38_PERAM</name>
<proteinExistence type="predicted"/>
<keyword evidence="2" id="KW-1185">Reference proteome</keyword>
<evidence type="ECO:0000313" key="1">
    <source>
        <dbReference type="EMBL" id="KAJ4451286.1"/>
    </source>
</evidence>
<dbReference type="Proteomes" id="UP001148838">
    <property type="component" value="Unassembled WGS sequence"/>
</dbReference>
<organism evidence="1 2">
    <name type="scientific">Periplaneta americana</name>
    <name type="common">American cockroach</name>
    <name type="synonym">Blatta americana</name>
    <dbReference type="NCBI Taxonomy" id="6978"/>
    <lineage>
        <taxon>Eukaryota</taxon>
        <taxon>Metazoa</taxon>
        <taxon>Ecdysozoa</taxon>
        <taxon>Arthropoda</taxon>
        <taxon>Hexapoda</taxon>
        <taxon>Insecta</taxon>
        <taxon>Pterygota</taxon>
        <taxon>Neoptera</taxon>
        <taxon>Polyneoptera</taxon>
        <taxon>Dictyoptera</taxon>
        <taxon>Blattodea</taxon>
        <taxon>Blattoidea</taxon>
        <taxon>Blattidae</taxon>
        <taxon>Blattinae</taxon>
        <taxon>Periplaneta</taxon>
    </lineage>
</organism>
<reference evidence="1 2" key="1">
    <citation type="journal article" date="2022" name="Allergy">
        <title>Genome assembly and annotation of Periplaneta americana reveal a comprehensive cockroach allergen profile.</title>
        <authorList>
            <person name="Wang L."/>
            <person name="Xiong Q."/>
            <person name="Saelim N."/>
            <person name="Wang L."/>
            <person name="Nong W."/>
            <person name="Wan A.T."/>
            <person name="Shi M."/>
            <person name="Liu X."/>
            <person name="Cao Q."/>
            <person name="Hui J.H.L."/>
            <person name="Sookrung N."/>
            <person name="Leung T.F."/>
            <person name="Tungtrongchitr A."/>
            <person name="Tsui S.K.W."/>
        </authorList>
    </citation>
    <scope>NUCLEOTIDE SEQUENCE [LARGE SCALE GENOMIC DNA]</scope>
    <source>
        <strain evidence="1">PWHHKU_190912</strain>
    </source>
</reference>
<dbReference type="PANTHER" id="PTHR46060">
    <property type="entry name" value="MARINER MOS1 TRANSPOSASE-LIKE PROTEIN"/>
    <property type="match status" value="1"/>
</dbReference>
<gene>
    <name evidence="1" type="ORF">ANN_02747</name>
</gene>
<dbReference type="PANTHER" id="PTHR46060:SF1">
    <property type="entry name" value="MARINER MOS1 TRANSPOSASE-LIKE PROTEIN"/>
    <property type="match status" value="1"/>
</dbReference>
<sequence>MKEQNKNRSYQERDWHKRLKNRTRIEVIRKETGTRDERTEQESKIQKRDWRKRLKDRTRIEYTVSVGALTVEQAVLLAPGDNHPPYSPGLAVSDFHLFGPMKKFLEGQCFGSDEEVKYVVRRWLYAKKTELYERGILNMVSRWGKCVERLGSNDEE</sequence>
<dbReference type="InterPro" id="IPR052709">
    <property type="entry name" value="Transposase-MT_Hybrid"/>
</dbReference>
<dbReference type="EMBL" id="JAJSOF020000001">
    <property type="protein sequence ID" value="KAJ4451286.1"/>
    <property type="molecule type" value="Genomic_DNA"/>
</dbReference>